<dbReference type="GO" id="GO:0030694">
    <property type="term" value="C:bacterial-type flagellum basal body, rod"/>
    <property type="evidence" value="ECO:0007669"/>
    <property type="project" value="InterPro"/>
</dbReference>
<dbReference type="EMBL" id="QMPZ01000016">
    <property type="protein sequence ID" value="RLE10160.1"/>
    <property type="molecule type" value="Genomic_DNA"/>
</dbReference>
<dbReference type="AlphaFoldDB" id="A0A497E5Z7"/>
<keyword evidence="8" id="KW-0282">Flagellum</keyword>
<evidence type="ECO:0000313" key="9">
    <source>
        <dbReference type="Proteomes" id="UP000279422"/>
    </source>
</evidence>
<dbReference type="InterPro" id="IPR001444">
    <property type="entry name" value="Flag_bb_rod_N"/>
</dbReference>
<dbReference type="NCBIfam" id="TIGR01396">
    <property type="entry name" value="FlgB"/>
    <property type="match status" value="1"/>
</dbReference>
<dbReference type="Proteomes" id="UP000279422">
    <property type="component" value="Unassembled WGS sequence"/>
</dbReference>
<dbReference type="InterPro" id="IPR006300">
    <property type="entry name" value="FlgB"/>
</dbReference>
<name>A0A497E5Z7_UNCAE</name>
<comment type="function">
    <text evidence="5 6">Structural component of flagellum, the bacterial motility apparatus. Part of the rod structure of flagellar basal body.</text>
</comment>
<evidence type="ECO:0000259" key="7">
    <source>
        <dbReference type="Pfam" id="PF00460"/>
    </source>
</evidence>
<comment type="subcellular location">
    <subcellularLocation>
        <location evidence="1 6">Bacterial flagellum basal body</location>
    </subcellularLocation>
</comment>
<dbReference type="PROSITE" id="PS00588">
    <property type="entry name" value="FLAGELLA_BB_ROD"/>
    <property type="match status" value="1"/>
</dbReference>
<comment type="subunit">
    <text evidence="6">The basal body constitutes a major portion of the flagellar organelle and consists of a number of rings mounted on a central rod.</text>
</comment>
<feature type="domain" description="Flagellar basal body rod protein N-terminal" evidence="7">
    <location>
        <begin position="40"/>
        <end position="57"/>
    </location>
</feature>
<evidence type="ECO:0000256" key="6">
    <source>
        <dbReference type="PIRNR" id="PIRNR002889"/>
    </source>
</evidence>
<accession>A0A497E5Z7</accession>
<dbReference type="InterPro" id="IPR019776">
    <property type="entry name" value="Flagellar_basal_body_rod_CS"/>
</dbReference>
<keyword evidence="8" id="KW-0969">Cilium</keyword>
<dbReference type="Pfam" id="PF00460">
    <property type="entry name" value="Flg_bb_rod"/>
    <property type="match status" value="1"/>
</dbReference>
<comment type="similarity">
    <text evidence="2 6">Belongs to the flagella basal body rod proteins family.</text>
</comment>
<proteinExistence type="inferred from homology"/>
<sequence length="139" mass="15852">MACELAQILPLEKGRKKMGWINDDLTLLLLEKALDVCALRHKVIANNIANVDTPGFKASRVIFEEKLKRALKESLLPSELQKIRPELVRDEESSLREDLNNVDIEKEMVRLSENTLRYNIYAQLLTVKLGILRAAIQGK</sequence>
<evidence type="ECO:0000256" key="3">
    <source>
        <dbReference type="ARBA" id="ARBA00014376"/>
    </source>
</evidence>
<organism evidence="8 9">
    <name type="scientific">Aerophobetes bacterium</name>
    <dbReference type="NCBI Taxonomy" id="2030807"/>
    <lineage>
        <taxon>Bacteria</taxon>
        <taxon>Candidatus Aerophobota</taxon>
    </lineage>
</organism>
<evidence type="ECO:0000256" key="2">
    <source>
        <dbReference type="ARBA" id="ARBA00009677"/>
    </source>
</evidence>
<evidence type="ECO:0000256" key="4">
    <source>
        <dbReference type="ARBA" id="ARBA00023143"/>
    </source>
</evidence>
<evidence type="ECO:0000256" key="1">
    <source>
        <dbReference type="ARBA" id="ARBA00004117"/>
    </source>
</evidence>
<reference evidence="8 9" key="1">
    <citation type="submission" date="2018-06" db="EMBL/GenBank/DDBJ databases">
        <title>Extensive metabolic versatility and redundancy in microbially diverse, dynamic hydrothermal sediments.</title>
        <authorList>
            <person name="Dombrowski N."/>
            <person name="Teske A."/>
            <person name="Baker B.J."/>
        </authorList>
    </citation>
    <scope>NUCLEOTIDE SEQUENCE [LARGE SCALE GENOMIC DNA]</scope>
    <source>
        <strain evidence="8">B47_G16</strain>
    </source>
</reference>
<evidence type="ECO:0000313" key="8">
    <source>
        <dbReference type="EMBL" id="RLE10160.1"/>
    </source>
</evidence>
<dbReference type="PANTHER" id="PTHR30435:SF12">
    <property type="entry name" value="FLAGELLAR BASAL BODY ROD PROTEIN FLGB"/>
    <property type="match status" value="1"/>
</dbReference>
<gene>
    <name evidence="8" type="primary">flgB</name>
    <name evidence="8" type="ORF">DRJ00_02370</name>
</gene>
<dbReference type="PANTHER" id="PTHR30435">
    <property type="entry name" value="FLAGELLAR PROTEIN"/>
    <property type="match status" value="1"/>
</dbReference>
<protein>
    <recommendedName>
        <fullName evidence="3 6">Flagellar basal body rod protein FlgB</fullName>
    </recommendedName>
</protein>
<keyword evidence="4 6" id="KW-0975">Bacterial flagellum</keyword>
<evidence type="ECO:0000256" key="5">
    <source>
        <dbReference type="ARBA" id="ARBA00024934"/>
    </source>
</evidence>
<comment type="caution">
    <text evidence="8">The sequence shown here is derived from an EMBL/GenBank/DDBJ whole genome shotgun (WGS) entry which is preliminary data.</text>
</comment>
<keyword evidence="8" id="KW-0966">Cell projection</keyword>
<dbReference type="GO" id="GO:0071978">
    <property type="term" value="P:bacterial-type flagellum-dependent swarming motility"/>
    <property type="evidence" value="ECO:0007669"/>
    <property type="project" value="TreeGrafter"/>
</dbReference>
<dbReference type="PIRSF" id="PIRSF002889">
    <property type="entry name" value="Rod_FlgB"/>
    <property type="match status" value="1"/>
</dbReference>